<dbReference type="GO" id="GO:0008519">
    <property type="term" value="F:ammonium channel activity"/>
    <property type="evidence" value="ECO:0007669"/>
    <property type="project" value="InterPro"/>
</dbReference>
<evidence type="ECO:0000313" key="11">
    <source>
        <dbReference type="Proteomes" id="UP000590412"/>
    </source>
</evidence>
<evidence type="ECO:0000259" key="9">
    <source>
        <dbReference type="Pfam" id="PF00909"/>
    </source>
</evidence>
<evidence type="ECO:0000256" key="5">
    <source>
        <dbReference type="ARBA" id="ARBA00022989"/>
    </source>
</evidence>
<sequence length="108" mass="11836">MASVGAESVNLDVSINSLYLLLCTGLLPLVIIGIALFYSGLTQRRSAFTMLSVPVLISPIIILDWYIWGYSLCYATASNKYIGSLKYAVLRQLKHSAKRHTLILGGQS</sequence>
<organism evidence="10 11">
    <name type="scientific">Candida parapsilosis</name>
    <name type="common">Yeast</name>
    <dbReference type="NCBI Taxonomy" id="5480"/>
    <lineage>
        <taxon>Eukaryota</taxon>
        <taxon>Fungi</taxon>
        <taxon>Dikarya</taxon>
        <taxon>Ascomycota</taxon>
        <taxon>Saccharomycotina</taxon>
        <taxon>Pichiomycetes</taxon>
        <taxon>Debaryomycetaceae</taxon>
        <taxon>Candida/Lodderomyces clade</taxon>
        <taxon>Candida</taxon>
    </lineage>
</organism>
<name>A0A8X7NPK8_CANPA</name>
<keyword evidence="7" id="KW-0924">Ammonia transport</keyword>
<gene>
    <name evidence="10" type="ORF">FOB60_001449</name>
</gene>
<dbReference type="Proteomes" id="UP000590412">
    <property type="component" value="Unassembled WGS sequence"/>
</dbReference>
<dbReference type="PANTHER" id="PTHR43029:SF10">
    <property type="entry name" value="AMMONIUM TRANSPORTER MEP2"/>
    <property type="match status" value="1"/>
</dbReference>
<dbReference type="Gene3D" id="1.10.3430.10">
    <property type="entry name" value="Ammonium transporter AmtB like domains"/>
    <property type="match status" value="1"/>
</dbReference>
<protein>
    <submittedName>
        <fullName evidence="10">Ammonium Transporter family protein</fullName>
    </submittedName>
</protein>
<dbReference type="SUPFAM" id="SSF111352">
    <property type="entry name" value="Ammonium transporter"/>
    <property type="match status" value="1"/>
</dbReference>
<dbReference type="Pfam" id="PF00909">
    <property type="entry name" value="Ammonium_transp"/>
    <property type="match status" value="1"/>
</dbReference>
<dbReference type="InterPro" id="IPR001905">
    <property type="entry name" value="Ammonium_transpt"/>
</dbReference>
<evidence type="ECO:0000313" key="10">
    <source>
        <dbReference type="EMBL" id="KAF6057987.1"/>
    </source>
</evidence>
<dbReference type="GO" id="GO:0005886">
    <property type="term" value="C:plasma membrane"/>
    <property type="evidence" value="ECO:0007669"/>
    <property type="project" value="TreeGrafter"/>
</dbReference>
<dbReference type="InterPro" id="IPR029020">
    <property type="entry name" value="Ammonium/urea_transptr"/>
</dbReference>
<evidence type="ECO:0000256" key="7">
    <source>
        <dbReference type="ARBA" id="ARBA00023177"/>
    </source>
</evidence>
<feature type="transmembrane region" description="Helical" evidence="8">
    <location>
        <begin position="48"/>
        <end position="68"/>
    </location>
</feature>
<keyword evidence="5 8" id="KW-1133">Transmembrane helix</keyword>
<keyword evidence="3" id="KW-0813">Transport</keyword>
<keyword evidence="6 8" id="KW-0472">Membrane</keyword>
<reference evidence="10" key="1">
    <citation type="submission" date="2020-03" db="EMBL/GenBank/DDBJ databases">
        <title>FDA dAtabase for Regulatory Grade micrObial Sequences (FDA-ARGOS): Supporting development and validation of Infectious Disease Dx tests.</title>
        <authorList>
            <person name="Campos J."/>
            <person name="Goldberg B."/>
            <person name="Tallon L."/>
            <person name="Sadzewicz L."/>
            <person name="Vavikolanu K."/>
            <person name="Mehta A."/>
            <person name="Aluvathingal J."/>
            <person name="Nadendla S."/>
            <person name="Nandy P."/>
            <person name="Geyer C."/>
            <person name="Yan Y."/>
            <person name="Sichtig H."/>
        </authorList>
    </citation>
    <scope>NUCLEOTIDE SEQUENCE [LARGE SCALE GENOMIC DNA]</scope>
    <source>
        <strain evidence="10">FDAARGOS_652</strain>
    </source>
</reference>
<dbReference type="InterPro" id="IPR024041">
    <property type="entry name" value="NH4_transpt_AmtB-like_dom"/>
</dbReference>
<dbReference type="EMBL" id="JABWAB010000002">
    <property type="protein sequence ID" value="KAF6057987.1"/>
    <property type="molecule type" value="Genomic_DNA"/>
</dbReference>
<keyword evidence="4 8" id="KW-0812">Transmembrane</keyword>
<evidence type="ECO:0000256" key="3">
    <source>
        <dbReference type="ARBA" id="ARBA00022448"/>
    </source>
</evidence>
<evidence type="ECO:0000256" key="4">
    <source>
        <dbReference type="ARBA" id="ARBA00022692"/>
    </source>
</evidence>
<evidence type="ECO:0000256" key="1">
    <source>
        <dbReference type="ARBA" id="ARBA00004141"/>
    </source>
</evidence>
<evidence type="ECO:0000256" key="8">
    <source>
        <dbReference type="SAM" id="Phobius"/>
    </source>
</evidence>
<evidence type="ECO:0000256" key="6">
    <source>
        <dbReference type="ARBA" id="ARBA00023136"/>
    </source>
</evidence>
<comment type="subcellular location">
    <subcellularLocation>
        <location evidence="1">Membrane</location>
        <topology evidence="1">Multi-pass membrane protein</topology>
    </subcellularLocation>
</comment>
<dbReference type="AlphaFoldDB" id="A0A8X7NPK8"/>
<feature type="transmembrane region" description="Helical" evidence="8">
    <location>
        <begin position="18"/>
        <end position="41"/>
    </location>
</feature>
<evidence type="ECO:0000256" key="2">
    <source>
        <dbReference type="ARBA" id="ARBA00005887"/>
    </source>
</evidence>
<feature type="domain" description="Ammonium transporter AmtB-like" evidence="9">
    <location>
        <begin position="19"/>
        <end position="90"/>
    </location>
</feature>
<proteinExistence type="inferred from homology"/>
<dbReference type="PANTHER" id="PTHR43029">
    <property type="entry name" value="AMMONIUM TRANSPORTER MEP2"/>
    <property type="match status" value="1"/>
</dbReference>
<comment type="caution">
    <text evidence="10">The sequence shown here is derived from an EMBL/GenBank/DDBJ whole genome shotgun (WGS) entry which is preliminary data.</text>
</comment>
<comment type="similarity">
    <text evidence="2">Belongs to the ammonia transporter channel (TC 1.A.11.2) family.</text>
</comment>
<accession>A0A8X7NPK8</accession>